<evidence type="ECO:0000313" key="6">
    <source>
        <dbReference type="Proteomes" id="UP001378592"/>
    </source>
</evidence>
<name>A0AAN9VNK6_9ORTH</name>
<feature type="chain" id="PRO_5042998390" evidence="4">
    <location>
        <begin position="20"/>
        <end position="272"/>
    </location>
</feature>
<keyword evidence="1" id="KW-0677">Repeat</keyword>
<feature type="repeat" description="ANK" evidence="3">
    <location>
        <begin position="142"/>
        <end position="174"/>
    </location>
</feature>
<protein>
    <submittedName>
        <fullName evidence="5">Uncharacterized protein</fullName>
    </submittedName>
</protein>
<dbReference type="Proteomes" id="UP001378592">
    <property type="component" value="Unassembled WGS sequence"/>
</dbReference>
<dbReference type="SUPFAM" id="SSF48403">
    <property type="entry name" value="Ankyrin repeat"/>
    <property type="match status" value="1"/>
</dbReference>
<dbReference type="PROSITE" id="PS50297">
    <property type="entry name" value="ANK_REP_REGION"/>
    <property type="match status" value="2"/>
</dbReference>
<feature type="repeat" description="ANK" evidence="3">
    <location>
        <begin position="175"/>
        <end position="207"/>
    </location>
</feature>
<proteinExistence type="predicted"/>
<keyword evidence="6" id="KW-1185">Reference proteome</keyword>
<evidence type="ECO:0000313" key="5">
    <source>
        <dbReference type="EMBL" id="KAK7867293.1"/>
    </source>
</evidence>
<evidence type="ECO:0000256" key="3">
    <source>
        <dbReference type="PROSITE-ProRule" id="PRU00023"/>
    </source>
</evidence>
<feature type="repeat" description="ANK" evidence="3">
    <location>
        <begin position="208"/>
        <end position="240"/>
    </location>
</feature>
<dbReference type="Pfam" id="PF12796">
    <property type="entry name" value="Ank_2"/>
    <property type="match status" value="2"/>
</dbReference>
<evidence type="ECO:0000256" key="4">
    <source>
        <dbReference type="SAM" id="SignalP"/>
    </source>
</evidence>
<dbReference type="InterPro" id="IPR002110">
    <property type="entry name" value="Ankyrin_rpt"/>
</dbReference>
<feature type="signal peptide" evidence="4">
    <location>
        <begin position="1"/>
        <end position="19"/>
    </location>
</feature>
<feature type="repeat" description="ANK" evidence="3">
    <location>
        <begin position="57"/>
        <end position="79"/>
    </location>
</feature>
<comment type="caution">
    <text evidence="5">The sequence shown here is derived from an EMBL/GenBank/DDBJ whole genome shotgun (WGS) entry which is preliminary data.</text>
</comment>
<dbReference type="AlphaFoldDB" id="A0AAN9VNK6"/>
<dbReference type="EMBL" id="JAZDUA010000123">
    <property type="protein sequence ID" value="KAK7867293.1"/>
    <property type="molecule type" value="Genomic_DNA"/>
</dbReference>
<keyword evidence="2 3" id="KW-0040">ANK repeat</keyword>
<reference evidence="5 6" key="1">
    <citation type="submission" date="2024-03" db="EMBL/GenBank/DDBJ databases">
        <title>The genome assembly and annotation of the cricket Gryllus longicercus Weissman &amp; Gray.</title>
        <authorList>
            <person name="Szrajer S."/>
            <person name="Gray D."/>
            <person name="Ylla G."/>
        </authorList>
    </citation>
    <scope>NUCLEOTIDE SEQUENCE [LARGE SCALE GENOMIC DNA]</scope>
    <source>
        <strain evidence="5">DAG 2021-001</strain>
        <tissue evidence="5">Whole body minus gut</tissue>
    </source>
</reference>
<gene>
    <name evidence="5" type="ORF">R5R35_002120</name>
</gene>
<evidence type="ECO:0000256" key="2">
    <source>
        <dbReference type="ARBA" id="ARBA00023043"/>
    </source>
</evidence>
<evidence type="ECO:0000256" key="1">
    <source>
        <dbReference type="ARBA" id="ARBA00022737"/>
    </source>
</evidence>
<dbReference type="SMART" id="SM00248">
    <property type="entry name" value="ANK"/>
    <property type="match status" value="6"/>
</dbReference>
<sequence>MAQMFVLGAAAAAIGIAAAVERAKRPQTLYDAARRDHVVALKELLNQGHDPFRPNRYGDTPLHLAACHGSEKVMNELLKYYPSLVYIRNAKQNTPLIEAVEAGIPRSVYLLIKYDKSEIQRAIAESKHPRVTEVLLEALEDNGAAMMCTAARNGQINKLLKLLESGASPNLRDHAGLAPIHHASASGKVQCIAVLIKYKAYVNARCKAGNTPLHIAAQNNRLESARILLDGGASRIFVNNVGQIPYDIPSSPRVENLVRPNTLYFLMRAFTS</sequence>
<dbReference type="InterPro" id="IPR036770">
    <property type="entry name" value="Ankyrin_rpt-contain_sf"/>
</dbReference>
<dbReference type="PANTHER" id="PTHR24171">
    <property type="entry name" value="ANKYRIN REPEAT DOMAIN-CONTAINING PROTEIN 39-RELATED"/>
    <property type="match status" value="1"/>
</dbReference>
<keyword evidence="4" id="KW-0732">Signal</keyword>
<accession>A0AAN9VNK6</accession>
<dbReference type="Gene3D" id="1.25.40.20">
    <property type="entry name" value="Ankyrin repeat-containing domain"/>
    <property type="match status" value="2"/>
</dbReference>
<organism evidence="5 6">
    <name type="scientific">Gryllus longicercus</name>
    <dbReference type="NCBI Taxonomy" id="2509291"/>
    <lineage>
        <taxon>Eukaryota</taxon>
        <taxon>Metazoa</taxon>
        <taxon>Ecdysozoa</taxon>
        <taxon>Arthropoda</taxon>
        <taxon>Hexapoda</taxon>
        <taxon>Insecta</taxon>
        <taxon>Pterygota</taxon>
        <taxon>Neoptera</taxon>
        <taxon>Polyneoptera</taxon>
        <taxon>Orthoptera</taxon>
        <taxon>Ensifera</taxon>
        <taxon>Gryllidea</taxon>
        <taxon>Grylloidea</taxon>
        <taxon>Gryllidae</taxon>
        <taxon>Gryllinae</taxon>
        <taxon>Gryllus</taxon>
    </lineage>
</organism>
<dbReference type="PROSITE" id="PS50088">
    <property type="entry name" value="ANK_REPEAT"/>
    <property type="match status" value="4"/>
</dbReference>